<evidence type="ECO:0000256" key="1">
    <source>
        <dbReference type="SAM" id="Phobius"/>
    </source>
</evidence>
<keyword evidence="1" id="KW-0812">Transmembrane</keyword>
<feature type="signal peptide" evidence="2">
    <location>
        <begin position="1"/>
        <end position="16"/>
    </location>
</feature>
<gene>
    <name evidence="3" type="ORF">CL6EHI_000710</name>
</gene>
<dbReference type="VEuPathDB" id="AmoebaDB:KM1_048610"/>
<dbReference type="AlphaFoldDB" id="A0A175JLA0"/>
<comment type="caution">
    <text evidence="3">The sequence shown here is derived from an EMBL/GenBank/DDBJ whole genome shotgun (WGS) entry which is preliminary data.</text>
</comment>
<name>A0A175JLA0_ENTHI</name>
<feature type="transmembrane region" description="Helical" evidence="1">
    <location>
        <begin position="891"/>
        <end position="916"/>
    </location>
</feature>
<dbReference type="Proteomes" id="UP000078387">
    <property type="component" value="Unassembled WGS sequence"/>
</dbReference>
<dbReference type="EMBL" id="BDEQ01000001">
    <property type="protein sequence ID" value="GAT94203.1"/>
    <property type="molecule type" value="Genomic_DNA"/>
</dbReference>
<dbReference type="VEuPathDB" id="AmoebaDB:EHI7A_053050"/>
<evidence type="ECO:0000313" key="4">
    <source>
        <dbReference type="Proteomes" id="UP000078387"/>
    </source>
</evidence>
<protein>
    <submittedName>
        <fullName evidence="3">Uncharacterized protein</fullName>
    </submittedName>
</protein>
<proteinExistence type="predicted"/>
<evidence type="ECO:0000256" key="2">
    <source>
        <dbReference type="SAM" id="SignalP"/>
    </source>
</evidence>
<reference evidence="3 4" key="1">
    <citation type="submission" date="2016-05" db="EMBL/GenBank/DDBJ databases">
        <title>First whole genome sequencing of Entamoeba histolytica HM1:IMSS-clone-6.</title>
        <authorList>
            <person name="Mukherjee Avik.K."/>
            <person name="Izumyama S."/>
            <person name="Nakada-Tsukui K."/>
            <person name="Nozaki T."/>
        </authorList>
    </citation>
    <scope>NUCLEOTIDE SEQUENCE [LARGE SCALE GENOMIC DNA]</scope>
    <source>
        <strain evidence="3 4">HM1:IMSS clone 6</strain>
    </source>
</reference>
<keyword evidence="1" id="KW-0472">Membrane</keyword>
<dbReference type="VEuPathDB" id="AmoebaDB:EHI_000710"/>
<accession>A0A175JLA0</accession>
<dbReference type="eggNOG" id="ENOG502RCBE">
    <property type="taxonomic scope" value="Eukaryota"/>
</dbReference>
<dbReference type="VEuPathDB" id="AmoebaDB:EHI5A_039280"/>
<sequence length="940" mass="105725">MIMLVILYFLLSFVNATLFQLNEFGSMEKFTSGQSSHYLAQNLTNIWAFSNEKKYDFVDSRTTKFLITSVNGESLLLFNLNDYKFYYIQYSCPKTISTETQSISGTPLFLRNVGTHFVLAMQESDVIYFHTFNFTIKDNSLKLNEFKKSTSFSLTGAKKFKYINCDSDSFCIIYTQTDSSVVSYVVNNLMTESNTIIIKENGYCTTQNTPPLSTRKNGMECVSKDSLTVTGINPISFSTGFSEEPISAVVSMNNDDPIFIAFSGKKAYSYQGKFQVFTREYEIGETVIAAVDHYALTYSGIRSFDIDYQLLSFKSPDPPNAGCSVEPIEIVYNVPALVYHPSTIALTQLYPNDCIKEVFIDTNNDVNLNEQSLAEFDFQLNIGKTMSIPLTNLYSQGLLKINKEGKTYQNALQTAYGMKKIETKSINGMYLYFMVNWTTTVNGKHKQIASIVNNNKILKLKGTSITYKINAQKYKINIISEQDQLSDASFWKNLSFDQYASLININTISNKYLVQRIVAQYWSLLTNKYDTLVSNICIPSSITKEFVSYPGVCSETTYQYSLSTLTGIDEETPNCCGTSSCNERELETVTCQIQGSDVYSSTLYKLALQKKYDFINEYQCRKLYFNGELNAIGYGNCIYSKFEYLINCEEKGITSECAKTMFSSTTATTSVESKEVLSDSGEEVTVSSVTSDSTTSDNVVSTPDTLNVTILNFKVQNILNSQNDDPNQDNIIFPVDKSVTKRKRRKNNLPPRLKFNAHRRFTSKKGDSIDLPSIDLGASDDDGSAFLVGDGLTIGNQEYITDDFTVCVEVNDYCSQQLDPDQQIDLVFVRTGVNEDDELVVLDSMTTPDYLNNPNTKKVCNRVSQPGTVYPVVTQIPPKNNVNDTSPLSKIIIGILSGIFVIAFCIISSIIIVILIRKQIHQRRLRVINEAFQEDSISDL</sequence>
<keyword evidence="1" id="KW-1133">Transmembrane helix</keyword>
<dbReference type="VEuPathDB" id="AmoebaDB:EHI8A_017460"/>
<evidence type="ECO:0000313" key="3">
    <source>
        <dbReference type="EMBL" id="GAT94203.1"/>
    </source>
</evidence>
<keyword evidence="2" id="KW-0732">Signal</keyword>
<feature type="chain" id="PRO_5008039919" evidence="2">
    <location>
        <begin position="17"/>
        <end position="940"/>
    </location>
</feature>
<organism evidence="3 4">
    <name type="scientific">Entamoeba histolytica</name>
    <dbReference type="NCBI Taxonomy" id="5759"/>
    <lineage>
        <taxon>Eukaryota</taxon>
        <taxon>Amoebozoa</taxon>
        <taxon>Evosea</taxon>
        <taxon>Archamoebae</taxon>
        <taxon>Mastigamoebida</taxon>
        <taxon>Entamoebidae</taxon>
        <taxon>Entamoeba</taxon>
    </lineage>
</organism>